<feature type="transmembrane region" description="Helical" evidence="7">
    <location>
        <begin position="136"/>
        <end position="161"/>
    </location>
</feature>
<dbReference type="InterPro" id="IPR037294">
    <property type="entry name" value="ABC_BtuC-like"/>
</dbReference>
<dbReference type="CDD" id="cd06550">
    <property type="entry name" value="TM_ABC_iron-siderophores_like"/>
    <property type="match status" value="1"/>
</dbReference>
<dbReference type="GO" id="GO:0055085">
    <property type="term" value="P:transmembrane transport"/>
    <property type="evidence" value="ECO:0007669"/>
    <property type="project" value="InterPro"/>
</dbReference>
<dbReference type="Pfam" id="PF00950">
    <property type="entry name" value="ABC-3"/>
    <property type="match status" value="1"/>
</dbReference>
<feature type="transmembrane region" description="Helical" evidence="7">
    <location>
        <begin position="196"/>
        <end position="214"/>
    </location>
</feature>
<keyword evidence="5 7" id="KW-0472">Membrane</keyword>
<reference evidence="8 9" key="1">
    <citation type="submission" date="2018-05" db="EMBL/GenBank/DDBJ databases">
        <title>Marinifilum breve JC075T sp. nov., a marine bacterium isolated from Yongle Blue Hole in the South China Sea.</title>
        <authorList>
            <person name="Fu T."/>
        </authorList>
    </citation>
    <scope>NUCLEOTIDE SEQUENCE [LARGE SCALE GENOMIC DNA]</scope>
    <source>
        <strain evidence="8 9">JC075</strain>
    </source>
</reference>
<dbReference type="OrthoDB" id="9798540at2"/>
<evidence type="ECO:0000256" key="6">
    <source>
        <dbReference type="RuleBase" id="RU003943"/>
    </source>
</evidence>
<comment type="caution">
    <text evidence="8">The sequence shown here is derived from an EMBL/GenBank/DDBJ whole genome shotgun (WGS) entry which is preliminary data.</text>
</comment>
<feature type="transmembrane region" description="Helical" evidence="7">
    <location>
        <begin position="95"/>
        <end position="116"/>
    </location>
</feature>
<feature type="transmembrane region" description="Helical" evidence="7">
    <location>
        <begin position="39"/>
        <end position="59"/>
    </location>
</feature>
<comment type="similarity">
    <text evidence="2 6">Belongs to the ABC-3 integral membrane protein family.</text>
</comment>
<feature type="transmembrane region" description="Helical" evidence="7">
    <location>
        <begin position="249"/>
        <end position="272"/>
    </location>
</feature>
<comment type="subcellular location">
    <subcellularLocation>
        <location evidence="6">Cell membrane</location>
        <topology evidence="6">Multi-pass membrane protein</topology>
    </subcellularLocation>
    <subcellularLocation>
        <location evidence="1">Membrane</location>
        <topology evidence="1">Multi-pass membrane protein</topology>
    </subcellularLocation>
</comment>
<evidence type="ECO:0000256" key="7">
    <source>
        <dbReference type="SAM" id="Phobius"/>
    </source>
</evidence>
<dbReference type="GO" id="GO:0010043">
    <property type="term" value="P:response to zinc ion"/>
    <property type="evidence" value="ECO:0007669"/>
    <property type="project" value="TreeGrafter"/>
</dbReference>
<keyword evidence="9" id="KW-1185">Reference proteome</keyword>
<dbReference type="EMBL" id="QFLI01000012">
    <property type="protein sequence ID" value="PXX96155.1"/>
    <property type="molecule type" value="Genomic_DNA"/>
</dbReference>
<dbReference type="GO" id="GO:0043190">
    <property type="term" value="C:ATP-binding cassette (ABC) transporter complex"/>
    <property type="evidence" value="ECO:0007669"/>
    <property type="project" value="InterPro"/>
</dbReference>
<evidence type="ECO:0000256" key="3">
    <source>
        <dbReference type="ARBA" id="ARBA00022692"/>
    </source>
</evidence>
<evidence type="ECO:0000256" key="1">
    <source>
        <dbReference type="ARBA" id="ARBA00004141"/>
    </source>
</evidence>
<feature type="transmembrane region" description="Helical" evidence="7">
    <location>
        <begin position="221"/>
        <end position="243"/>
    </location>
</feature>
<dbReference type="PANTHER" id="PTHR30477">
    <property type="entry name" value="ABC-TRANSPORTER METAL-BINDING PROTEIN"/>
    <property type="match status" value="1"/>
</dbReference>
<feature type="transmembrane region" description="Helical" evidence="7">
    <location>
        <begin position="173"/>
        <end position="190"/>
    </location>
</feature>
<sequence length="282" mass="31010">MNSIFELFQYQFFNNAVFAAIMASITCGIIGSYIVARRIVFISGGITHASFGGIGIAWYMGLNPILGAALFGVLSAFGIEWLSKKTDVRQDSVIGILWALGMALGIIFIYMTPGYAPNLMSFLFGNILTVSSLDLYLLLGLSILTILVFAMFLKPILYVAFDEEFAKTQRIPVQFISYLMIALVALAIVLNIRVVGIILVISFLTIPQTIANMFTKDFKRMIFGSIGFGLLGSFIGLLVSYKINAPSGATIIFSFVMLFVIAKLVQLSLMAIRRREGIKQTK</sequence>
<accession>A0A2V3ZSS1</accession>
<name>A0A2V3ZSS1_9BACT</name>
<feature type="transmembrane region" description="Helical" evidence="7">
    <location>
        <begin position="12"/>
        <end position="34"/>
    </location>
</feature>
<evidence type="ECO:0000313" key="9">
    <source>
        <dbReference type="Proteomes" id="UP000248079"/>
    </source>
</evidence>
<evidence type="ECO:0000256" key="5">
    <source>
        <dbReference type="ARBA" id="ARBA00023136"/>
    </source>
</evidence>
<organism evidence="8 9">
    <name type="scientific">Marinifilum breve</name>
    <dbReference type="NCBI Taxonomy" id="2184082"/>
    <lineage>
        <taxon>Bacteria</taxon>
        <taxon>Pseudomonadati</taxon>
        <taxon>Bacteroidota</taxon>
        <taxon>Bacteroidia</taxon>
        <taxon>Marinilabiliales</taxon>
        <taxon>Marinifilaceae</taxon>
    </lineage>
</organism>
<keyword evidence="6" id="KW-0813">Transport</keyword>
<keyword evidence="3 6" id="KW-0812">Transmembrane</keyword>
<dbReference type="Gene3D" id="1.10.3470.10">
    <property type="entry name" value="ABC transporter involved in vitamin B12 uptake, BtuC"/>
    <property type="match status" value="1"/>
</dbReference>
<dbReference type="InterPro" id="IPR001626">
    <property type="entry name" value="ABC_TroCD"/>
</dbReference>
<evidence type="ECO:0000313" key="8">
    <source>
        <dbReference type="EMBL" id="PXX96155.1"/>
    </source>
</evidence>
<dbReference type="RefSeq" id="WP_110363157.1">
    <property type="nucleotide sequence ID" value="NZ_QFLI01000012.1"/>
</dbReference>
<dbReference type="AlphaFoldDB" id="A0A2V3ZSS1"/>
<evidence type="ECO:0000256" key="4">
    <source>
        <dbReference type="ARBA" id="ARBA00022989"/>
    </source>
</evidence>
<dbReference type="Proteomes" id="UP000248079">
    <property type="component" value="Unassembled WGS sequence"/>
</dbReference>
<gene>
    <name evidence="8" type="ORF">DF185_20465</name>
</gene>
<evidence type="ECO:0008006" key="10">
    <source>
        <dbReference type="Google" id="ProtNLM"/>
    </source>
</evidence>
<keyword evidence="4 7" id="KW-1133">Transmembrane helix</keyword>
<protein>
    <recommendedName>
        <fullName evidence="10">Zinc ABC transporter permease</fullName>
    </recommendedName>
</protein>
<dbReference type="SUPFAM" id="SSF81345">
    <property type="entry name" value="ABC transporter involved in vitamin B12 uptake, BtuC"/>
    <property type="match status" value="1"/>
</dbReference>
<feature type="transmembrane region" description="Helical" evidence="7">
    <location>
        <begin position="65"/>
        <end position="83"/>
    </location>
</feature>
<evidence type="ECO:0000256" key="2">
    <source>
        <dbReference type="ARBA" id="ARBA00008034"/>
    </source>
</evidence>
<dbReference type="PANTHER" id="PTHR30477:SF18">
    <property type="entry name" value="METAL TRANSPORT SYSTEM MEMBRANE PROTEIN CT_417-RELATED"/>
    <property type="match status" value="1"/>
</dbReference>
<proteinExistence type="inferred from homology"/>